<comment type="caution">
    <text evidence="1">The sequence shown here is derived from an EMBL/GenBank/DDBJ whole genome shotgun (WGS) entry which is preliminary data.</text>
</comment>
<proteinExistence type="predicted"/>
<protein>
    <submittedName>
        <fullName evidence="1">Uncharacterized protein</fullName>
    </submittedName>
</protein>
<name>A0A9N8H865_9STRA</name>
<dbReference type="EMBL" id="CAICTM010000205">
    <property type="protein sequence ID" value="CAB9504716.1"/>
    <property type="molecule type" value="Genomic_DNA"/>
</dbReference>
<dbReference type="Proteomes" id="UP001153069">
    <property type="component" value="Unassembled WGS sequence"/>
</dbReference>
<dbReference type="AlphaFoldDB" id="A0A9N8H865"/>
<gene>
    <name evidence="1" type="ORF">SEMRO_206_G086500.1</name>
</gene>
<organism evidence="1 2">
    <name type="scientific">Seminavis robusta</name>
    <dbReference type="NCBI Taxonomy" id="568900"/>
    <lineage>
        <taxon>Eukaryota</taxon>
        <taxon>Sar</taxon>
        <taxon>Stramenopiles</taxon>
        <taxon>Ochrophyta</taxon>
        <taxon>Bacillariophyta</taxon>
        <taxon>Bacillariophyceae</taxon>
        <taxon>Bacillariophycidae</taxon>
        <taxon>Naviculales</taxon>
        <taxon>Naviculaceae</taxon>
        <taxon>Seminavis</taxon>
    </lineage>
</organism>
<evidence type="ECO:0000313" key="1">
    <source>
        <dbReference type="EMBL" id="CAB9504716.1"/>
    </source>
</evidence>
<keyword evidence="2" id="KW-1185">Reference proteome</keyword>
<sequence>MPLARPPVVRRPSPASIEPLLKLRRREFLLFVRVLIKCIEQSNNYKLTMQTKALVAECVKRNRMGDPHFTPLQDSMALRLRGLVGPQYWTKAKECMHSFQSAKKQATRRQITRR</sequence>
<reference evidence="1" key="1">
    <citation type="submission" date="2020-06" db="EMBL/GenBank/DDBJ databases">
        <authorList>
            <consortium name="Plant Systems Biology data submission"/>
        </authorList>
    </citation>
    <scope>NUCLEOTIDE SEQUENCE</scope>
    <source>
        <strain evidence="1">D6</strain>
    </source>
</reference>
<evidence type="ECO:0000313" key="2">
    <source>
        <dbReference type="Proteomes" id="UP001153069"/>
    </source>
</evidence>
<accession>A0A9N8H865</accession>